<evidence type="ECO:0000256" key="3">
    <source>
        <dbReference type="ARBA" id="ARBA00022833"/>
    </source>
</evidence>
<dbReference type="Proteomes" id="UP001341820">
    <property type="component" value="Unassembled WGS sequence"/>
</dbReference>
<dbReference type="Pfam" id="PF10263">
    <property type="entry name" value="SprT-like"/>
    <property type="match status" value="1"/>
</dbReference>
<comment type="cofactor">
    <cofactor evidence="4">
        <name>Zn(2+)</name>
        <dbReference type="ChEBI" id="CHEBI:29105"/>
    </cofactor>
    <text evidence="4">Binds 1 zinc ion.</text>
</comment>
<dbReference type="InterPro" id="IPR035240">
    <property type="entry name" value="SprT_Zn_ribbon"/>
</dbReference>
<evidence type="ECO:0000256" key="2">
    <source>
        <dbReference type="ARBA" id="ARBA00022723"/>
    </source>
</evidence>
<protein>
    <recommendedName>
        <fullName evidence="4">Protein SprT-like</fullName>
    </recommendedName>
</protein>
<dbReference type="Pfam" id="PF17283">
    <property type="entry name" value="Zn_ribbon_SprT"/>
    <property type="match status" value="1"/>
</dbReference>
<dbReference type="NCBIfam" id="NF003339">
    <property type="entry name" value="PRK04351.1"/>
    <property type="match status" value="1"/>
</dbReference>
<feature type="domain" description="SprT-like" evidence="5">
    <location>
        <begin position="4"/>
        <end position="147"/>
    </location>
</feature>
<feature type="active site" evidence="4">
    <location>
        <position position="68"/>
    </location>
</feature>
<reference evidence="6 7" key="1">
    <citation type="submission" date="2023-03" db="EMBL/GenBank/DDBJ databases">
        <title>Bacillus Genome Sequencing.</title>
        <authorList>
            <person name="Dunlap C."/>
        </authorList>
    </citation>
    <scope>NUCLEOTIDE SEQUENCE [LARGE SCALE GENOMIC DNA]</scope>
    <source>
        <strain evidence="6 7">B-4107</strain>
    </source>
</reference>
<keyword evidence="1 4" id="KW-0963">Cytoplasm</keyword>
<dbReference type="InterPro" id="IPR006640">
    <property type="entry name" value="SprT-like_domain"/>
</dbReference>
<evidence type="ECO:0000256" key="4">
    <source>
        <dbReference type="HAMAP-Rule" id="MF_00745"/>
    </source>
</evidence>
<gene>
    <name evidence="6" type="ORF">P5F74_01030</name>
</gene>
<dbReference type="HAMAP" id="MF_00745">
    <property type="entry name" value="SprT_like"/>
    <property type="match status" value="1"/>
</dbReference>
<name>A0ABU6NH80_9BACI</name>
<dbReference type="InterPro" id="IPR023524">
    <property type="entry name" value="Uncharacterised_SprT-like"/>
</dbReference>
<sequence>MTNKELQALTEALSDSFFDRPFQHKAIFNPRLRTTGGRYLLSSHNIELNEKHYAKYGKEELVGIIKHELCHYHLHLLGKGYRHKDQDFKQLLKKVGAPRYCRSVKEREAQIHYVYQCSSCEQKYYRKRKVNQFKYVCGVCRGKLQFLS</sequence>
<dbReference type="SMART" id="SM00731">
    <property type="entry name" value="SprT"/>
    <property type="match status" value="1"/>
</dbReference>
<evidence type="ECO:0000313" key="6">
    <source>
        <dbReference type="EMBL" id="MED4126724.1"/>
    </source>
</evidence>
<organism evidence="6 7">
    <name type="scientific">Shouchella miscanthi</name>
    <dbReference type="NCBI Taxonomy" id="2598861"/>
    <lineage>
        <taxon>Bacteria</taxon>
        <taxon>Bacillati</taxon>
        <taxon>Bacillota</taxon>
        <taxon>Bacilli</taxon>
        <taxon>Bacillales</taxon>
        <taxon>Bacillaceae</taxon>
        <taxon>Shouchella</taxon>
    </lineage>
</organism>
<accession>A0ABU6NH80</accession>
<keyword evidence="7" id="KW-1185">Reference proteome</keyword>
<dbReference type="EMBL" id="JAROAS010000001">
    <property type="protein sequence ID" value="MED4126724.1"/>
    <property type="molecule type" value="Genomic_DNA"/>
</dbReference>
<comment type="similarity">
    <text evidence="4">Belongs to the SprT family.</text>
</comment>
<feature type="binding site" evidence="4">
    <location>
        <position position="71"/>
    </location>
    <ligand>
        <name>Zn(2+)</name>
        <dbReference type="ChEBI" id="CHEBI:29105"/>
    </ligand>
</feature>
<proteinExistence type="inferred from homology"/>
<evidence type="ECO:0000259" key="5">
    <source>
        <dbReference type="SMART" id="SM00731"/>
    </source>
</evidence>
<evidence type="ECO:0000313" key="7">
    <source>
        <dbReference type="Proteomes" id="UP001341820"/>
    </source>
</evidence>
<keyword evidence="2 4" id="KW-0479">Metal-binding</keyword>
<comment type="subcellular location">
    <subcellularLocation>
        <location evidence="4">Cytoplasm</location>
    </subcellularLocation>
</comment>
<evidence type="ECO:0000256" key="1">
    <source>
        <dbReference type="ARBA" id="ARBA00022490"/>
    </source>
</evidence>
<dbReference type="RefSeq" id="WP_328235960.1">
    <property type="nucleotide sequence ID" value="NZ_JAROAS010000001.1"/>
</dbReference>
<feature type="binding site" evidence="4">
    <location>
        <position position="67"/>
    </location>
    <ligand>
        <name>Zn(2+)</name>
        <dbReference type="ChEBI" id="CHEBI:29105"/>
    </ligand>
</feature>
<comment type="caution">
    <text evidence="6">The sequence shown here is derived from an EMBL/GenBank/DDBJ whole genome shotgun (WGS) entry which is preliminary data.</text>
</comment>
<keyword evidence="3 4" id="KW-0862">Zinc</keyword>